<gene>
    <name evidence="1" type="ORF">CMV_003648</name>
</gene>
<name>A0A8J4RZF2_9ROSI</name>
<evidence type="ECO:0000313" key="1">
    <source>
        <dbReference type="EMBL" id="KAF3972901.1"/>
    </source>
</evidence>
<evidence type="ECO:0000313" key="2">
    <source>
        <dbReference type="Proteomes" id="UP000737018"/>
    </source>
</evidence>
<organism evidence="1 2">
    <name type="scientific">Castanea mollissima</name>
    <name type="common">Chinese chestnut</name>
    <dbReference type="NCBI Taxonomy" id="60419"/>
    <lineage>
        <taxon>Eukaryota</taxon>
        <taxon>Viridiplantae</taxon>
        <taxon>Streptophyta</taxon>
        <taxon>Embryophyta</taxon>
        <taxon>Tracheophyta</taxon>
        <taxon>Spermatophyta</taxon>
        <taxon>Magnoliopsida</taxon>
        <taxon>eudicotyledons</taxon>
        <taxon>Gunneridae</taxon>
        <taxon>Pentapetalae</taxon>
        <taxon>rosids</taxon>
        <taxon>fabids</taxon>
        <taxon>Fagales</taxon>
        <taxon>Fagaceae</taxon>
        <taxon>Castanea</taxon>
    </lineage>
</organism>
<reference evidence="1" key="1">
    <citation type="submission" date="2020-03" db="EMBL/GenBank/DDBJ databases">
        <title>Castanea mollissima Vanexum genome sequencing.</title>
        <authorList>
            <person name="Staton M."/>
        </authorList>
    </citation>
    <scope>NUCLEOTIDE SEQUENCE</scope>
    <source>
        <tissue evidence="1">Leaf</tissue>
    </source>
</reference>
<comment type="caution">
    <text evidence="1">The sequence shown here is derived from an EMBL/GenBank/DDBJ whole genome shotgun (WGS) entry which is preliminary data.</text>
</comment>
<keyword evidence="2" id="KW-1185">Reference proteome</keyword>
<proteinExistence type="predicted"/>
<dbReference type="AlphaFoldDB" id="A0A8J4RZF2"/>
<dbReference type="EMBL" id="JRKL02000295">
    <property type="protein sequence ID" value="KAF3972901.1"/>
    <property type="molecule type" value="Genomic_DNA"/>
</dbReference>
<protein>
    <submittedName>
        <fullName evidence="1">Uncharacterized protein</fullName>
    </submittedName>
</protein>
<sequence length="136" mass="15357">MGFRVAIGWLIEIRCAPHGSEFGSVNLGFAHHGFAAMGLGFACRGSAFAHLEVWVTVWFIVVVEVSQVWVTVDHGVVKDLTFDLMQFKKDWICLDTTNLRRKRKKNTKNFGFYVDYFIMGHGSYNYHGHCSCTGGC</sequence>
<accession>A0A8J4RZF2</accession>
<dbReference type="Proteomes" id="UP000737018">
    <property type="component" value="Unassembled WGS sequence"/>
</dbReference>